<gene>
    <name evidence="1" type="ORF">Gohar_016729</name>
</gene>
<proteinExistence type="predicted"/>
<evidence type="ECO:0000313" key="2">
    <source>
        <dbReference type="Proteomes" id="UP000593560"/>
    </source>
</evidence>
<accession>A0A7J9G3T9</accession>
<dbReference type="OrthoDB" id="985412at2759"/>
<comment type="caution">
    <text evidence="1">The sequence shown here is derived from an EMBL/GenBank/DDBJ whole genome shotgun (WGS) entry which is preliminary data.</text>
</comment>
<dbReference type="EMBL" id="JABFAD010000002">
    <property type="protein sequence ID" value="MBA0792212.1"/>
    <property type="molecule type" value="Genomic_DNA"/>
</dbReference>
<reference evidence="1 2" key="1">
    <citation type="journal article" date="2019" name="Genome Biol. Evol.">
        <title>Insights into the evolution of the New World diploid cottons (Gossypium, subgenus Houzingenia) based on genome sequencing.</title>
        <authorList>
            <person name="Grover C.E."/>
            <person name="Arick M.A. 2nd"/>
            <person name="Thrash A."/>
            <person name="Conover J.L."/>
            <person name="Sanders W.S."/>
            <person name="Peterson D.G."/>
            <person name="Frelichowski J.E."/>
            <person name="Scheffler J.A."/>
            <person name="Scheffler B.E."/>
            <person name="Wendel J.F."/>
        </authorList>
    </citation>
    <scope>NUCLEOTIDE SEQUENCE [LARGE SCALE GENOMIC DNA]</scope>
    <source>
        <strain evidence="1">0</strain>
        <tissue evidence="1">Leaf</tissue>
    </source>
</reference>
<keyword evidence="2" id="KW-1185">Reference proteome</keyword>
<name>A0A7J9G3T9_9ROSI</name>
<evidence type="ECO:0000313" key="1">
    <source>
        <dbReference type="EMBL" id="MBA0792212.1"/>
    </source>
</evidence>
<dbReference type="Proteomes" id="UP000593560">
    <property type="component" value="Unassembled WGS sequence"/>
</dbReference>
<dbReference type="AlphaFoldDB" id="A0A7J9G3T9"/>
<organism evidence="1 2">
    <name type="scientific">Gossypium harknessii</name>
    <dbReference type="NCBI Taxonomy" id="34285"/>
    <lineage>
        <taxon>Eukaryota</taxon>
        <taxon>Viridiplantae</taxon>
        <taxon>Streptophyta</taxon>
        <taxon>Embryophyta</taxon>
        <taxon>Tracheophyta</taxon>
        <taxon>Spermatophyta</taxon>
        <taxon>Magnoliopsida</taxon>
        <taxon>eudicotyledons</taxon>
        <taxon>Gunneridae</taxon>
        <taxon>Pentapetalae</taxon>
        <taxon>rosids</taxon>
        <taxon>malvids</taxon>
        <taxon>Malvales</taxon>
        <taxon>Malvaceae</taxon>
        <taxon>Malvoideae</taxon>
        <taxon>Gossypium</taxon>
    </lineage>
</organism>
<protein>
    <submittedName>
        <fullName evidence="1">Uncharacterized protein</fullName>
    </submittedName>
</protein>
<sequence length="63" mass="6790">MTCSVDKTIEALVETSIGSLLLLKMLCGTLIKKPVNSDIVVSLIMTNLLSSTEKIEPPGKMLK</sequence>